<dbReference type="SUPFAM" id="SSF51338">
    <property type="entry name" value="Composite domain of metallo-dependent hydrolases"/>
    <property type="match status" value="1"/>
</dbReference>
<organism evidence="2 3">
    <name type="scientific">Pedobacter antarcticus 4BY</name>
    <dbReference type="NCBI Taxonomy" id="1358423"/>
    <lineage>
        <taxon>Bacteria</taxon>
        <taxon>Pseudomonadati</taxon>
        <taxon>Bacteroidota</taxon>
        <taxon>Sphingobacteriia</taxon>
        <taxon>Sphingobacteriales</taxon>
        <taxon>Sphingobacteriaceae</taxon>
        <taxon>Pedobacter</taxon>
    </lineage>
</organism>
<evidence type="ECO:0000313" key="3">
    <source>
        <dbReference type="Proteomes" id="UP000028007"/>
    </source>
</evidence>
<dbReference type="RefSeq" id="WP_201771363.1">
    <property type="nucleotide sequence ID" value="NZ_JNFF01000031.1"/>
</dbReference>
<dbReference type="PANTHER" id="PTHR43135">
    <property type="entry name" value="ALPHA-D-RIBOSE 1-METHYLPHOSPHONATE 5-TRIPHOSPHATE DIPHOSPHATASE"/>
    <property type="match status" value="1"/>
</dbReference>
<evidence type="ECO:0000313" key="2">
    <source>
        <dbReference type="EMBL" id="KEQ30725.1"/>
    </source>
</evidence>
<dbReference type="Gene3D" id="3.20.20.140">
    <property type="entry name" value="Metal-dependent hydrolases"/>
    <property type="match status" value="1"/>
</dbReference>
<accession>A0A081PJ52</accession>
<protein>
    <submittedName>
        <fullName evidence="2">Amidohydrolase</fullName>
    </submittedName>
</protein>
<dbReference type="GO" id="GO:0016810">
    <property type="term" value="F:hydrolase activity, acting on carbon-nitrogen (but not peptide) bonds"/>
    <property type="evidence" value="ECO:0007669"/>
    <property type="project" value="InterPro"/>
</dbReference>
<dbReference type="InterPro" id="IPR051781">
    <property type="entry name" value="Metallo-dep_Hydrolase"/>
</dbReference>
<comment type="caution">
    <text evidence="2">The sequence shown here is derived from an EMBL/GenBank/DDBJ whole genome shotgun (WGS) entry which is preliminary data.</text>
</comment>
<dbReference type="InterPro" id="IPR011059">
    <property type="entry name" value="Metal-dep_hydrolase_composite"/>
</dbReference>
<gene>
    <name evidence="2" type="ORF">N180_19065</name>
</gene>
<dbReference type="Gene3D" id="2.30.40.10">
    <property type="entry name" value="Urease, subunit C, domain 1"/>
    <property type="match status" value="1"/>
</dbReference>
<reference evidence="2 3" key="1">
    <citation type="journal article" date="1992" name="Int. J. Syst. Bacteriol.">
        <title>Sphingobacterium antarcticus sp. nov. a Psychrotrophic Bacterium from the Soils of Schirmacher Oasis, Antarctica.</title>
        <authorList>
            <person name="Shivaji S."/>
            <person name="Ray M.K."/>
            <person name="Rao N.S."/>
            <person name="Saiserr L."/>
            <person name="Jagannadham M.V."/>
            <person name="Kumar G.S."/>
            <person name="Reddy G."/>
            <person name="Bhargava P.M."/>
        </authorList>
    </citation>
    <scope>NUCLEOTIDE SEQUENCE [LARGE SCALE GENOMIC DNA]</scope>
    <source>
        <strain evidence="2 3">4BY</strain>
    </source>
</reference>
<proteinExistence type="predicted"/>
<dbReference type="EMBL" id="JNFF01000031">
    <property type="protein sequence ID" value="KEQ30725.1"/>
    <property type="molecule type" value="Genomic_DNA"/>
</dbReference>
<feature type="domain" description="Amidohydrolase-related" evidence="1">
    <location>
        <begin position="82"/>
        <end position="447"/>
    </location>
</feature>
<dbReference type="Pfam" id="PF01979">
    <property type="entry name" value="Amidohydro_1"/>
    <property type="match status" value="1"/>
</dbReference>
<dbReference type="PROSITE" id="PS51257">
    <property type="entry name" value="PROKAR_LIPOPROTEIN"/>
    <property type="match status" value="1"/>
</dbReference>
<sequence>MRKTIQALFIAVAGILLMQSCTTSKKTDVNTILFKNVRLIDGNGGQPVENTRILIQGDTIAGIGADLDTASATQIIDLNGKTIMPAMISAHVHIGTLKGTTTNADHYTRENILAQLQKYLDYGVSIIQVMGTDRPMLFESGLRDSSLNGQLPGARLYSAGYGFNVPNGPSPALSSGKDYLFRPSDASQVPAQIDSLAKIKASVVKIWQDKFGGDAKPMSPAIFKSIIDQAHQHKLRVAAHVYYLADARDLIDNDVDIIGHSIRDSIIGDALIQEMKQKNVIYIPTLALDEFSFIYGNNPDWLDDPFFKASLEPGVLAMITAPGYQQEVRNSRSYTRNKAGFEIALKNLKKLYDAGILVAMGTDSGATPLRTQGFSEHLELELMVQAGLTPLEAIGTATKNSATAMQLEKHYGTLEKGKVADLIILSGNPVEDIKNTRKIEAVYKAGKKISNGPLGN</sequence>
<dbReference type="InterPro" id="IPR032466">
    <property type="entry name" value="Metal_Hydrolase"/>
</dbReference>
<name>A0A081PJ52_9SPHI</name>
<dbReference type="SUPFAM" id="SSF51556">
    <property type="entry name" value="Metallo-dependent hydrolases"/>
    <property type="match status" value="1"/>
</dbReference>
<dbReference type="PANTHER" id="PTHR43135:SF3">
    <property type="entry name" value="ALPHA-D-RIBOSE 1-METHYLPHOSPHONATE 5-TRIPHOSPHATE DIPHOSPHATASE"/>
    <property type="match status" value="1"/>
</dbReference>
<dbReference type="Proteomes" id="UP000028007">
    <property type="component" value="Unassembled WGS sequence"/>
</dbReference>
<dbReference type="eggNOG" id="COG1228">
    <property type="taxonomic scope" value="Bacteria"/>
</dbReference>
<dbReference type="AlphaFoldDB" id="A0A081PJ52"/>
<keyword evidence="2" id="KW-0378">Hydrolase</keyword>
<evidence type="ECO:0000259" key="1">
    <source>
        <dbReference type="Pfam" id="PF01979"/>
    </source>
</evidence>
<dbReference type="InterPro" id="IPR006680">
    <property type="entry name" value="Amidohydro-rel"/>
</dbReference>
<keyword evidence="3" id="KW-1185">Reference proteome</keyword>